<reference evidence="1 2" key="1">
    <citation type="submission" date="2020-08" db="EMBL/GenBank/DDBJ databases">
        <title>A Genomic Blueprint of the Chicken Gut Microbiome.</title>
        <authorList>
            <person name="Gilroy R."/>
            <person name="Ravi A."/>
            <person name="Getino M."/>
            <person name="Pursley I."/>
            <person name="Horton D.L."/>
            <person name="Alikhan N.-F."/>
            <person name="Baker D."/>
            <person name="Gharbi K."/>
            <person name="Hall N."/>
            <person name="Watson M."/>
            <person name="Adriaenssens E.M."/>
            <person name="Foster-Nyarko E."/>
            <person name="Jarju S."/>
            <person name="Secka A."/>
            <person name="Antonio M."/>
            <person name="Oren A."/>
            <person name="Chaudhuri R."/>
            <person name="La Ragione R.M."/>
            <person name="Hildebrand F."/>
            <person name="Pallen M.J."/>
        </authorList>
    </citation>
    <scope>NUCLEOTIDE SEQUENCE [LARGE SCALE GENOMIC DNA]</scope>
    <source>
        <strain evidence="1 2">Sa2BUA9</strain>
    </source>
</reference>
<proteinExistence type="predicted"/>
<comment type="caution">
    <text evidence="1">The sequence shown here is derived from an EMBL/GenBank/DDBJ whole genome shotgun (WGS) entry which is preliminary data.</text>
</comment>
<accession>A0ABR8R6U7</accession>
<dbReference type="EMBL" id="JACSQO010000002">
    <property type="protein sequence ID" value="MBD7943528.1"/>
    <property type="molecule type" value="Genomic_DNA"/>
</dbReference>
<dbReference type="Proteomes" id="UP000640786">
    <property type="component" value="Unassembled WGS sequence"/>
</dbReference>
<dbReference type="RefSeq" id="WP_144535334.1">
    <property type="nucleotide sequence ID" value="NZ_JACSQO010000002.1"/>
</dbReference>
<keyword evidence="2" id="KW-1185">Reference proteome</keyword>
<gene>
    <name evidence="1" type="ORF">H9650_05295</name>
</gene>
<evidence type="ECO:0000313" key="2">
    <source>
        <dbReference type="Proteomes" id="UP000640786"/>
    </source>
</evidence>
<name>A0ABR8R6U7_9BACI</name>
<protein>
    <submittedName>
        <fullName evidence="1">Uncharacterized protein</fullName>
    </submittedName>
</protein>
<sequence length="76" mass="9306">MLLDEKEIYCYSCRRKTLFTCRDLNNNKGVDSHCSECINFWFEWQNKAVEREMKKWLDYNEGVLLKEFSKESNFYS</sequence>
<evidence type="ECO:0000313" key="1">
    <source>
        <dbReference type="EMBL" id="MBD7943528.1"/>
    </source>
</evidence>
<organism evidence="1 2">
    <name type="scientific">Psychrobacillus faecigallinarum</name>
    <dbReference type="NCBI Taxonomy" id="2762235"/>
    <lineage>
        <taxon>Bacteria</taxon>
        <taxon>Bacillati</taxon>
        <taxon>Bacillota</taxon>
        <taxon>Bacilli</taxon>
        <taxon>Bacillales</taxon>
        <taxon>Bacillaceae</taxon>
        <taxon>Psychrobacillus</taxon>
    </lineage>
</organism>